<accession>A0A4P7U8M1</accession>
<feature type="signal peptide" evidence="8">
    <location>
        <begin position="1"/>
        <end position="21"/>
    </location>
</feature>
<dbReference type="Proteomes" id="UP000630594">
    <property type="component" value="Unassembled WGS sequence"/>
</dbReference>
<evidence type="ECO:0000259" key="9">
    <source>
        <dbReference type="Pfam" id="PF09335"/>
    </source>
</evidence>
<evidence type="ECO:0000256" key="4">
    <source>
        <dbReference type="ARBA" id="ARBA00022692"/>
    </source>
</evidence>
<keyword evidence="13" id="KW-1185">Reference proteome</keyword>
<sequence length="154" mass="16498">MLVLSTLLCAAVSALFPVVNAEVYVASIAVTSGSSVWLALAAAVGQMVGKSIWYLAGLGGTRIPWIATKLARPKWQARLEKWHARTDGRPVATMMLFFVSALTGFPPFAVLSVLAGVLRLRLWVFLVAGTAGRFLRFWAVASSGDLLVQVALSH</sequence>
<dbReference type="Pfam" id="PF09335">
    <property type="entry name" value="VTT_dom"/>
    <property type="match status" value="1"/>
</dbReference>
<comment type="similarity">
    <text evidence="2">Belongs to the DedA family.</text>
</comment>
<dbReference type="PANTHER" id="PTHR42709:SF6">
    <property type="entry name" value="UNDECAPRENYL PHOSPHATE TRANSPORTER A"/>
    <property type="match status" value="1"/>
</dbReference>
<keyword evidence="4 7" id="KW-0812">Transmembrane</keyword>
<feature type="chain" id="PRO_5020891198" description="VTT domain-containing protein" evidence="8">
    <location>
        <begin position="22"/>
        <end position="154"/>
    </location>
</feature>
<reference evidence="11" key="4">
    <citation type="submission" date="2019-03" db="EMBL/GenBank/DDBJ databases">
        <authorList>
            <person name="Huang Y."/>
        </authorList>
    </citation>
    <scope>NUCLEOTIDE SEQUENCE</scope>
    <source>
        <strain evidence="11">JCM 16608</strain>
    </source>
</reference>
<comment type="subcellular location">
    <subcellularLocation>
        <location evidence="1">Cell membrane</location>
        <topology evidence="1">Multi-pass membrane protein</topology>
    </subcellularLocation>
</comment>
<dbReference type="AlphaFoldDB" id="A0A4P7U8M1"/>
<keyword evidence="6 7" id="KW-0472">Membrane</keyword>
<dbReference type="InterPro" id="IPR032816">
    <property type="entry name" value="VTT_dom"/>
</dbReference>
<feature type="domain" description="VTT" evidence="9">
    <location>
        <begin position="22"/>
        <end position="145"/>
    </location>
</feature>
<feature type="transmembrane region" description="Helical" evidence="7">
    <location>
        <begin position="91"/>
        <end position="114"/>
    </location>
</feature>
<reference evidence="13" key="3">
    <citation type="journal article" date="2019" name="Int. J. Syst. Evol. Microbiol.">
        <title>The Global Catalogue of Microorganisms (GCM) 10K type strain sequencing project: providing services to taxonomists for standard genome sequencing and annotation.</title>
        <authorList>
            <consortium name="The Broad Institute Genomics Platform"/>
            <consortium name="The Broad Institute Genome Sequencing Center for Infectious Disease"/>
            <person name="Wu L."/>
            <person name="Ma J."/>
        </authorList>
    </citation>
    <scope>NUCLEOTIDE SEQUENCE [LARGE SCALE GENOMIC DNA]</scope>
    <source>
        <strain evidence="13">CCM 7403</strain>
    </source>
</reference>
<evidence type="ECO:0000313" key="13">
    <source>
        <dbReference type="Proteomes" id="UP000630594"/>
    </source>
</evidence>
<evidence type="ECO:0000256" key="5">
    <source>
        <dbReference type="ARBA" id="ARBA00022989"/>
    </source>
</evidence>
<keyword evidence="3" id="KW-1003">Cell membrane</keyword>
<reference evidence="10" key="2">
    <citation type="journal article" date="2014" name="Int. J. Syst. Evol. Microbiol.">
        <title>Complete genome of a new Firmicutes species belonging to the dominant human colonic microbiota ('Ruminococcus bicirculans') reveals two chromosomes and a selective capacity to utilize plant glucans.</title>
        <authorList>
            <consortium name="NISC Comparative Sequencing Program"/>
            <person name="Wegmann U."/>
            <person name="Louis P."/>
            <person name="Goesmann A."/>
            <person name="Henrissat B."/>
            <person name="Duncan S.H."/>
            <person name="Flint H.J."/>
        </authorList>
    </citation>
    <scope>NUCLEOTIDE SEQUENCE</scope>
    <source>
        <strain evidence="10">CCM 7403</strain>
    </source>
</reference>
<proteinExistence type="inferred from homology"/>
<dbReference type="Proteomes" id="UP000297025">
    <property type="component" value="Chromosome"/>
</dbReference>
<evidence type="ECO:0000313" key="12">
    <source>
        <dbReference type="Proteomes" id="UP000297025"/>
    </source>
</evidence>
<evidence type="ECO:0000256" key="7">
    <source>
        <dbReference type="SAM" id="Phobius"/>
    </source>
</evidence>
<dbReference type="EMBL" id="CP038462">
    <property type="protein sequence ID" value="QCC76492.1"/>
    <property type="molecule type" value="Genomic_DNA"/>
</dbReference>
<organism evidence="11 12">
    <name type="scientific">Nocardioides daphniae</name>
    <dbReference type="NCBI Taxonomy" id="402297"/>
    <lineage>
        <taxon>Bacteria</taxon>
        <taxon>Bacillati</taxon>
        <taxon>Actinomycetota</taxon>
        <taxon>Actinomycetes</taxon>
        <taxon>Propionibacteriales</taxon>
        <taxon>Nocardioidaceae</taxon>
        <taxon>Nocardioides</taxon>
    </lineage>
</organism>
<dbReference type="EMBL" id="BMCK01000001">
    <property type="protein sequence ID" value="GGD06185.1"/>
    <property type="molecule type" value="Genomic_DNA"/>
</dbReference>
<dbReference type="KEGG" id="ndp:E2C04_03355"/>
<evidence type="ECO:0000256" key="6">
    <source>
        <dbReference type="ARBA" id="ARBA00023136"/>
    </source>
</evidence>
<keyword evidence="5 7" id="KW-1133">Transmembrane helix</keyword>
<evidence type="ECO:0000256" key="2">
    <source>
        <dbReference type="ARBA" id="ARBA00010792"/>
    </source>
</evidence>
<evidence type="ECO:0000313" key="11">
    <source>
        <dbReference type="EMBL" id="QCC76492.1"/>
    </source>
</evidence>
<evidence type="ECO:0000256" key="8">
    <source>
        <dbReference type="SAM" id="SignalP"/>
    </source>
</evidence>
<protein>
    <recommendedName>
        <fullName evidence="9">VTT domain-containing protein</fullName>
    </recommendedName>
</protein>
<dbReference type="OrthoDB" id="3700600at2"/>
<evidence type="ECO:0000256" key="1">
    <source>
        <dbReference type="ARBA" id="ARBA00004651"/>
    </source>
</evidence>
<dbReference type="RefSeq" id="WP_135831541.1">
    <property type="nucleotide sequence ID" value="NZ_BMCK01000001.1"/>
</dbReference>
<dbReference type="GO" id="GO:0005886">
    <property type="term" value="C:plasma membrane"/>
    <property type="evidence" value="ECO:0007669"/>
    <property type="project" value="UniProtKB-SubCell"/>
</dbReference>
<name>A0A4P7U8M1_9ACTN</name>
<evidence type="ECO:0000256" key="3">
    <source>
        <dbReference type="ARBA" id="ARBA00022475"/>
    </source>
</evidence>
<reference evidence="10" key="5">
    <citation type="submission" date="2024-05" db="EMBL/GenBank/DDBJ databases">
        <authorList>
            <person name="Sun Q."/>
            <person name="Sedlacek I."/>
        </authorList>
    </citation>
    <scope>NUCLEOTIDE SEQUENCE</scope>
    <source>
        <strain evidence="10">CCM 7403</strain>
    </source>
</reference>
<dbReference type="InterPro" id="IPR051311">
    <property type="entry name" value="DedA_domain"/>
</dbReference>
<keyword evidence="8" id="KW-0732">Signal</keyword>
<dbReference type="PANTHER" id="PTHR42709">
    <property type="entry name" value="ALKALINE PHOSPHATASE LIKE PROTEIN"/>
    <property type="match status" value="1"/>
</dbReference>
<gene>
    <name evidence="11" type="ORF">E2C04_03355</name>
    <name evidence="10" type="ORF">GCM10007231_01140</name>
</gene>
<reference evidence="11 12" key="1">
    <citation type="journal article" date="2008" name="Int. J. Syst. Evol. Microbiol.">
        <title>Nocardioides daphniae sp. nov., isolated from Daphnia cucullata (Crustacea: Cladocera).</title>
        <authorList>
            <person name="Toth E.M."/>
            <person name="Keki Z."/>
            <person name="Homonnay Z.G."/>
            <person name="Borsodi A.K."/>
            <person name="Marialigeti K."/>
            <person name="Schumann P."/>
        </authorList>
    </citation>
    <scope>NUCLEOTIDE SEQUENCE [LARGE SCALE GENOMIC DNA]</scope>
    <source>
        <strain evidence="11 12">JCM 16608</strain>
    </source>
</reference>
<evidence type="ECO:0000313" key="10">
    <source>
        <dbReference type="EMBL" id="GGD06185.1"/>
    </source>
</evidence>